<dbReference type="CDD" id="cd00383">
    <property type="entry name" value="trans_reg_C"/>
    <property type="match status" value="1"/>
</dbReference>
<dbReference type="Gene3D" id="3.40.50.2300">
    <property type="match status" value="1"/>
</dbReference>
<name>A0A6J4SMM4_9ACTN</name>
<reference evidence="10" key="1">
    <citation type="submission" date="2020-02" db="EMBL/GenBank/DDBJ databases">
        <authorList>
            <person name="Meier V. D."/>
        </authorList>
    </citation>
    <scope>NUCLEOTIDE SEQUENCE</scope>
    <source>
        <strain evidence="10">AVDCRST_MAG30</strain>
    </source>
</reference>
<evidence type="ECO:0000256" key="2">
    <source>
        <dbReference type="ARBA" id="ARBA00023012"/>
    </source>
</evidence>
<feature type="domain" description="OmpR/PhoB-type" evidence="9">
    <location>
        <begin position="137"/>
        <end position="234"/>
    </location>
</feature>
<evidence type="ECO:0000256" key="4">
    <source>
        <dbReference type="ARBA" id="ARBA00023125"/>
    </source>
</evidence>
<dbReference type="EMBL" id="CADCVS010000252">
    <property type="protein sequence ID" value="CAA9500693.1"/>
    <property type="molecule type" value="Genomic_DNA"/>
</dbReference>
<keyword evidence="2" id="KW-0902">Two-component regulatory system</keyword>
<accession>A0A6J4SMM4</accession>
<dbReference type="Pfam" id="PF00072">
    <property type="entry name" value="Response_reg"/>
    <property type="match status" value="1"/>
</dbReference>
<dbReference type="GO" id="GO:0000976">
    <property type="term" value="F:transcription cis-regulatory region binding"/>
    <property type="evidence" value="ECO:0007669"/>
    <property type="project" value="TreeGrafter"/>
</dbReference>
<keyword evidence="5" id="KW-0804">Transcription</keyword>
<feature type="DNA-binding region" description="OmpR/PhoB-type" evidence="7">
    <location>
        <begin position="137"/>
        <end position="234"/>
    </location>
</feature>
<dbReference type="SMART" id="SM00448">
    <property type="entry name" value="REC"/>
    <property type="match status" value="1"/>
</dbReference>
<dbReference type="PROSITE" id="PS51755">
    <property type="entry name" value="OMPR_PHOB"/>
    <property type="match status" value="1"/>
</dbReference>
<evidence type="ECO:0000256" key="5">
    <source>
        <dbReference type="ARBA" id="ARBA00023163"/>
    </source>
</evidence>
<keyword evidence="1 6" id="KW-0597">Phosphoprotein</keyword>
<evidence type="ECO:0000256" key="3">
    <source>
        <dbReference type="ARBA" id="ARBA00023015"/>
    </source>
</evidence>
<gene>
    <name evidence="10" type="ORF">AVDCRST_MAG30-1895</name>
</gene>
<dbReference type="GO" id="GO:0005829">
    <property type="term" value="C:cytosol"/>
    <property type="evidence" value="ECO:0007669"/>
    <property type="project" value="TreeGrafter"/>
</dbReference>
<protein>
    <submittedName>
        <fullName evidence="10">Phosphate regulon transcriptional regulatory protein PhoB (SphR)</fullName>
    </submittedName>
</protein>
<feature type="domain" description="Response regulatory" evidence="8">
    <location>
        <begin position="7"/>
        <end position="128"/>
    </location>
</feature>
<proteinExistence type="predicted"/>
<dbReference type="GO" id="GO:0000156">
    <property type="term" value="F:phosphorelay response regulator activity"/>
    <property type="evidence" value="ECO:0007669"/>
    <property type="project" value="TreeGrafter"/>
</dbReference>
<dbReference type="Gene3D" id="1.10.10.10">
    <property type="entry name" value="Winged helix-like DNA-binding domain superfamily/Winged helix DNA-binding domain"/>
    <property type="match status" value="1"/>
</dbReference>
<evidence type="ECO:0000313" key="10">
    <source>
        <dbReference type="EMBL" id="CAA9500693.1"/>
    </source>
</evidence>
<dbReference type="Pfam" id="PF00486">
    <property type="entry name" value="Trans_reg_C"/>
    <property type="match status" value="1"/>
</dbReference>
<dbReference type="AlphaFoldDB" id="A0A6J4SMM4"/>
<dbReference type="InterPro" id="IPR001867">
    <property type="entry name" value="OmpR/PhoB-type_DNA-bd"/>
</dbReference>
<evidence type="ECO:0000256" key="6">
    <source>
        <dbReference type="PROSITE-ProRule" id="PRU00169"/>
    </source>
</evidence>
<evidence type="ECO:0000256" key="1">
    <source>
        <dbReference type="ARBA" id="ARBA00022553"/>
    </source>
</evidence>
<dbReference type="SMART" id="SM00862">
    <property type="entry name" value="Trans_reg_C"/>
    <property type="match status" value="1"/>
</dbReference>
<dbReference type="GO" id="GO:0032993">
    <property type="term" value="C:protein-DNA complex"/>
    <property type="evidence" value="ECO:0007669"/>
    <property type="project" value="TreeGrafter"/>
</dbReference>
<evidence type="ECO:0000256" key="7">
    <source>
        <dbReference type="PROSITE-ProRule" id="PRU01091"/>
    </source>
</evidence>
<dbReference type="PANTHER" id="PTHR48111:SF1">
    <property type="entry name" value="TWO-COMPONENT RESPONSE REGULATOR ORR33"/>
    <property type="match status" value="1"/>
</dbReference>
<organism evidence="10">
    <name type="scientific">uncultured Solirubrobacteraceae bacterium</name>
    <dbReference type="NCBI Taxonomy" id="1162706"/>
    <lineage>
        <taxon>Bacteria</taxon>
        <taxon>Bacillati</taxon>
        <taxon>Actinomycetota</taxon>
        <taxon>Thermoleophilia</taxon>
        <taxon>Solirubrobacterales</taxon>
        <taxon>Solirubrobacteraceae</taxon>
        <taxon>environmental samples</taxon>
    </lineage>
</organism>
<keyword evidence="4 7" id="KW-0238">DNA-binding</keyword>
<dbReference type="InterPro" id="IPR011006">
    <property type="entry name" value="CheY-like_superfamily"/>
</dbReference>
<dbReference type="CDD" id="cd17574">
    <property type="entry name" value="REC_OmpR"/>
    <property type="match status" value="1"/>
</dbReference>
<dbReference type="PANTHER" id="PTHR48111">
    <property type="entry name" value="REGULATOR OF RPOS"/>
    <property type="match status" value="1"/>
</dbReference>
<dbReference type="InterPro" id="IPR001789">
    <property type="entry name" value="Sig_transdc_resp-reg_receiver"/>
</dbReference>
<dbReference type="PROSITE" id="PS50110">
    <property type="entry name" value="RESPONSE_REGULATORY"/>
    <property type="match status" value="1"/>
</dbReference>
<dbReference type="InterPro" id="IPR039420">
    <property type="entry name" value="WalR-like"/>
</dbReference>
<dbReference type="GO" id="GO:0006355">
    <property type="term" value="P:regulation of DNA-templated transcription"/>
    <property type="evidence" value="ECO:0007669"/>
    <property type="project" value="InterPro"/>
</dbReference>
<evidence type="ECO:0000259" key="8">
    <source>
        <dbReference type="PROSITE" id="PS50110"/>
    </source>
</evidence>
<dbReference type="SUPFAM" id="SSF52172">
    <property type="entry name" value="CheY-like"/>
    <property type="match status" value="1"/>
</dbReference>
<feature type="modified residue" description="4-aspartylphosphate" evidence="6">
    <location>
        <position position="56"/>
    </location>
</feature>
<evidence type="ECO:0000259" key="9">
    <source>
        <dbReference type="PROSITE" id="PS51755"/>
    </source>
</evidence>
<sequence length="239" mass="26454">MTDEPAAILVVEDDPAVRAFLADNLTADGYELLVAETIRDAVRVLEYQQPDLAILDLSLPDGSGLDLLRRVREADPSASRMDASLPVLLLTGRAGELDRIRGFERGADDFMAKPFSYGELRGRVGALLRRCRARRTGGRLKVGDLEVDPLSREVRLRGRAVTLAQKEFALLRALAVEPTRVFSKEELLRDVWGYRSMGSTRTLDSHACRLRAKLATEGDHFVVNVWGVGYRLIDGPVAP</sequence>
<dbReference type="InterPro" id="IPR036388">
    <property type="entry name" value="WH-like_DNA-bd_sf"/>
</dbReference>
<keyword evidence="3" id="KW-0805">Transcription regulation</keyword>